<accession>A0A0C9S3S0</accession>
<sequence>MSGLTIFFLSKFTPPLISCTNLLTSPFVNVTHFSSTHPSSPTNPSAFSMSVGVHSGRAGRSSAHLKTKCSMVSVSVLQVEHKISASSNLDVYIFVLRANVLASNSNELPR</sequence>
<evidence type="ECO:0000313" key="1">
    <source>
        <dbReference type="EMBL" id="JAG91834.1"/>
    </source>
</evidence>
<dbReference type="AlphaFoldDB" id="A0A0C9S3S0"/>
<name>A0A0C9S3S0_AMBAM</name>
<organism evidence="1">
    <name type="scientific">Amblyomma americanum</name>
    <name type="common">Lone star tick</name>
    <dbReference type="NCBI Taxonomy" id="6943"/>
    <lineage>
        <taxon>Eukaryota</taxon>
        <taxon>Metazoa</taxon>
        <taxon>Ecdysozoa</taxon>
        <taxon>Arthropoda</taxon>
        <taxon>Chelicerata</taxon>
        <taxon>Arachnida</taxon>
        <taxon>Acari</taxon>
        <taxon>Parasitiformes</taxon>
        <taxon>Ixodida</taxon>
        <taxon>Ixodoidea</taxon>
        <taxon>Ixodidae</taxon>
        <taxon>Amblyomminae</taxon>
        <taxon>Amblyomma</taxon>
    </lineage>
</organism>
<protein>
    <submittedName>
        <fullName evidence="1">Putative secreted protein</fullName>
    </submittedName>
</protein>
<reference evidence="1" key="1">
    <citation type="journal article" date="2015" name="PLoS ONE">
        <title>An Insight into the Sialome of the Lone Star Tick, Amblyomma americanum, with a Glimpse on Its Time Dependent Gene Expression.</title>
        <authorList>
            <person name="Karim S."/>
            <person name="Ribeiro J.M."/>
        </authorList>
    </citation>
    <scope>NUCLEOTIDE SEQUENCE</scope>
    <source>
        <tissue evidence="1">Salivary gland</tissue>
    </source>
</reference>
<proteinExistence type="evidence at transcript level"/>
<dbReference type="EMBL" id="GBZX01000906">
    <property type="protein sequence ID" value="JAG91834.1"/>
    <property type="molecule type" value="mRNA"/>
</dbReference>